<proteinExistence type="inferred from homology"/>
<dbReference type="GO" id="GO:0005886">
    <property type="term" value="C:plasma membrane"/>
    <property type="evidence" value="ECO:0007669"/>
    <property type="project" value="UniProtKB-SubCell"/>
</dbReference>
<keyword evidence="6" id="KW-0145">Chemotaxis</keyword>
<dbReference type="Pfam" id="PF02050">
    <property type="entry name" value="FliJ"/>
    <property type="match status" value="1"/>
</dbReference>
<evidence type="ECO:0000256" key="3">
    <source>
        <dbReference type="ARBA" id="ARBA00020392"/>
    </source>
</evidence>
<evidence type="ECO:0000256" key="6">
    <source>
        <dbReference type="ARBA" id="ARBA00022500"/>
    </source>
</evidence>
<evidence type="ECO:0000256" key="9">
    <source>
        <dbReference type="ARBA" id="ARBA00023136"/>
    </source>
</evidence>
<evidence type="ECO:0000256" key="8">
    <source>
        <dbReference type="ARBA" id="ARBA00022927"/>
    </source>
</evidence>
<reference evidence="12 13" key="1">
    <citation type="submission" date="2019-07" db="EMBL/GenBank/DDBJ databases">
        <title>Whole genome shotgun sequence of Acetobacter nitrogenifigens NBRC 105050.</title>
        <authorList>
            <person name="Hosoyama A."/>
            <person name="Uohara A."/>
            <person name="Ohji S."/>
            <person name="Ichikawa N."/>
        </authorList>
    </citation>
    <scope>NUCLEOTIDE SEQUENCE [LARGE SCALE GENOMIC DNA]</scope>
    <source>
        <strain evidence="12 13">NBRC 105050</strain>
    </source>
</reference>
<evidence type="ECO:0000256" key="10">
    <source>
        <dbReference type="ARBA" id="ARBA00023225"/>
    </source>
</evidence>
<dbReference type="EMBL" id="BJYF01000003">
    <property type="protein sequence ID" value="GEN58898.1"/>
    <property type="molecule type" value="Genomic_DNA"/>
</dbReference>
<organism evidence="12 13">
    <name type="scientific">Acetobacter nitrogenifigens DSM 23921 = NBRC 105050</name>
    <dbReference type="NCBI Taxonomy" id="1120919"/>
    <lineage>
        <taxon>Bacteria</taxon>
        <taxon>Pseudomonadati</taxon>
        <taxon>Pseudomonadota</taxon>
        <taxon>Alphaproteobacteria</taxon>
        <taxon>Acetobacterales</taxon>
        <taxon>Acetobacteraceae</taxon>
        <taxon>Acetobacter</taxon>
    </lineage>
</organism>
<evidence type="ECO:0000313" key="12">
    <source>
        <dbReference type="EMBL" id="GEN58898.1"/>
    </source>
</evidence>
<keyword evidence="7" id="KW-1005">Bacterial flagellum biogenesis</keyword>
<evidence type="ECO:0000256" key="1">
    <source>
        <dbReference type="ARBA" id="ARBA00004413"/>
    </source>
</evidence>
<dbReference type="GO" id="GO:0044781">
    <property type="term" value="P:bacterial-type flagellum organization"/>
    <property type="evidence" value="ECO:0007669"/>
    <property type="project" value="UniProtKB-KW"/>
</dbReference>
<dbReference type="InterPro" id="IPR012823">
    <property type="entry name" value="Flagell_FliJ"/>
</dbReference>
<evidence type="ECO:0000256" key="11">
    <source>
        <dbReference type="SAM" id="MobiDB-lite"/>
    </source>
</evidence>
<keyword evidence="4" id="KW-0813">Transport</keyword>
<sequence length="124" mass="13754">MLAAAQARAMIAADAVKTAEQNLLNEREAAMDFSADDHVVEAYSRWLPVGRAALERARGLEQDVAMEVEASRTRLTLARAAFEAVEKLMDIRRQEEEAVSRRKEQNALDDIAGRVRSASEAEPE</sequence>
<comment type="caution">
    <text evidence="12">The sequence shown here is derived from an EMBL/GenBank/DDBJ whole genome shotgun (WGS) entry which is preliminary data.</text>
</comment>
<keyword evidence="10" id="KW-1006">Bacterial flagellum protein export</keyword>
<dbReference type="GO" id="GO:0006935">
    <property type="term" value="P:chemotaxis"/>
    <property type="evidence" value="ECO:0007669"/>
    <property type="project" value="UniProtKB-KW"/>
</dbReference>
<dbReference type="Proteomes" id="UP000321635">
    <property type="component" value="Unassembled WGS sequence"/>
</dbReference>
<evidence type="ECO:0000256" key="4">
    <source>
        <dbReference type="ARBA" id="ARBA00022448"/>
    </source>
</evidence>
<evidence type="ECO:0000256" key="7">
    <source>
        <dbReference type="ARBA" id="ARBA00022795"/>
    </source>
</evidence>
<dbReference type="GO" id="GO:0071973">
    <property type="term" value="P:bacterial-type flagellum-dependent cell motility"/>
    <property type="evidence" value="ECO:0007669"/>
    <property type="project" value="InterPro"/>
</dbReference>
<dbReference type="AlphaFoldDB" id="A0A511X7I2"/>
<protein>
    <recommendedName>
        <fullName evidence="3">Flagellar FliJ protein</fullName>
    </recommendedName>
</protein>
<evidence type="ECO:0000256" key="2">
    <source>
        <dbReference type="ARBA" id="ARBA00010004"/>
    </source>
</evidence>
<dbReference type="Gene3D" id="1.10.287.1700">
    <property type="match status" value="1"/>
</dbReference>
<dbReference type="InterPro" id="IPR053716">
    <property type="entry name" value="Flag_assembly_chemotaxis_eff"/>
</dbReference>
<gene>
    <name evidence="12" type="ORF">ANI02nite_07820</name>
</gene>
<dbReference type="GO" id="GO:0015031">
    <property type="term" value="P:protein transport"/>
    <property type="evidence" value="ECO:0007669"/>
    <property type="project" value="UniProtKB-KW"/>
</dbReference>
<evidence type="ECO:0000313" key="13">
    <source>
        <dbReference type="Proteomes" id="UP000321635"/>
    </source>
</evidence>
<evidence type="ECO:0000256" key="5">
    <source>
        <dbReference type="ARBA" id="ARBA00022475"/>
    </source>
</evidence>
<comment type="subcellular location">
    <subcellularLocation>
        <location evidence="1">Cell membrane</location>
        <topology evidence="1">Peripheral membrane protein</topology>
        <orientation evidence="1">Cytoplasmic side</orientation>
    </subcellularLocation>
</comment>
<dbReference type="STRING" id="1120919.GCA_000429165_00804"/>
<keyword evidence="8" id="KW-0653">Protein transport</keyword>
<keyword evidence="5" id="KW-1003">Cell membrane</keyword>
<feature type="region of interest" description="Disordered" evidence="11">
    <location>
        <begin position="98"/>
        <end position="124"/>
    </location>
</feature>
<name>A0A511X7I2_9PROT</name>
<comment type="similarity">
    <text evidence="2">Belongs to the FliJ family.</text>
</comment>
<keyword evidence="9" id="KW-0472">Membrane</keyword>
<keyword evidence="13" id="KW-1185">Reference proteome</keyword>
<accession>A0A511X7I2</accession>
<dbReference type="GO" id="GO:0009288">
    <property type="term" value="C:bacterial-type flagellum"/>
    <property type="evidence" value="ECO:0007669"/>
    <property type="project" value="InterPro"/>
</dbReference>